<evidence type="ECO:0000259" key="1">
    <source>
        <dbReference type="PROSITE" id="PS50883"/>
    </source>
</evidence>
<dbReference type="PANTHER" id="PTHR33121">
    <property type="entry name" value="CYCLIC DI-GMP PHOSPHODIESTERASE PDEF"/>
    <property type="match status" value="1"/>
</dbReference>
<dbReference type="CDD" id="cd01948">
    <property type="entry name" value="EAL"/>
    <property type="match status" value="1"/>
</dbReference>
<reference evidence="3" key="1">
    <citation type="submission" date="2014-02" db="EMBL/GenBank/DDBJ databases">
        <title>Expanding our view of genomic diversity in Candidatus Accumulibacter clades.</title>
        <authorList>
            <person name="Skennerton C.T."/>
            <person name="Barr J.J."/>
            <person name="Slater F.R."/>
            <person name="Bond P.L."/>
            <person name="Tyson G.W."/>
        </authorList>
    </citation>
    <scope>NUCLEOTIDE SEQUENCE [LARGE SCALE GENOMIC DNA]</scope>
</reference>
<organism evidence="3 4">
    <name type="scientific">Candidatus Accumulibacter adjunctus</name>
    <dbReference type="NCBI Taxonomy" id="1454001"/>
    <lineage>
        <taxon>Bacteria</taxon>
        <taxon>Pseudomonadati</taxon>
        <taxon>Pseudomonadota</taxon>
        <taxon>Betaproteobacteria</taxon>
        <taxon>Candidatus Accumulibacter</taxon>
    </lineage>
</organism>
<feature type="domain" description="GGDEF" evidence="2">
    <location>
        <begin position="37"/>
        <end position="168"/>
    </location>
</feature>
<comment type="caution">
    <text evidence="3">The sequence shown here is derived from an EMBL/GenBank/DDBJ whole genome shotgun (WGS) entry which is preliminary data.</text>
</comment>
<dbReference type="Gene3D" id="3.30.70.270">
    <property type="match status" value="1"/>
</dbReference>
<dbReference type="Proteomes" id="UP000020218">
    <property type="component" value="Unassembled WGS sequence"/>
</dbReference>
<dbReference type="PROSITE" id="PS50883">
    <property type="entry name" value="EAL"/>
    <property type="match status" value="1"/>
</dbReference>
<dbReference type="Gene3D" id="3.20.20.450">
    <property type="entry name" value="EAL domain"/>
    <property type="match status" value="1"/>
</dbReference>
<evidence type="ECO:0000259" key="2">
    <source>
        <dbReference type="PROSITE" id="PS50887"/>
    </source>
</evidence>
<dbReference type="InterPro" id="IPR029787">
    <property type="entry name" value="Nucleotide_cyclase"/>
</dbReference>
<sequence>MSGSPPVRRDPTTGFHLRNAGPSVVARLFAAADRVAASLCAMWLDLDRFRQVNDSFGYAEADAVIALIAGRIRSVAGERATFLRMGSDEFAILLPAVETPDGERIAGRLLATIDQPIPLAGILLRPSVSIGITWRLAADDPLSLLARADRAMGEAKRQGGDRFVVMAVEPPGVASAARSARQDLEIESVLHASLATGDLELHYQPIVRPDGSVEAVEALMRCAVGGRQVSPLQLVAVAEKTGLIVRIGEWILLQGARCAARLRAQGCPTKVAINISRLQLCSESFLSNLHAALICARLPADAIELELTESLFVDASPVVQANLRGAREAGVGLAIDDFGTGYSSLANLKDLPATKLKFDRAFINELPEDRRAFAILSAITRLAGELGMVVVAEGVETAAQLAACEAARVDATQGFLHAKPMSEDALSQWMETRKSR</sequence>
<dbReference type="NCBIfam" id="TIGR00254">
    <property type="entry name" value="GGDEF"/>
    <property type="match status" value="1"/>
</dbReference>
<evidence type="ECO:0000313" key="4">
    <source>
        <dbReference type="Proteomes" id="UP000020218"/>
    </source>
</evidence>
<dbReference type="InterPro" id="IPR001633">
    <property type="entry name" value="EAL_dom"/>
</dbReference>
<dbReference type="GO" id="GO:0071111">
    <property type="term" value="F:cyclic-guanylate-specific phosphodiesterase activity"/>
    <property type="evidence" value="ECO:0007669"/>
    <property type="project" value="UniProtKB-EC"/>
</dbReference>
<dbReference type="InterPro" id="IPR043128">
    <property type="entry name" value="Rev_trsase/Diguanyl_cyclase"/>
</dbReference>
<dbReference type="Pfam" id="PF00563">
    <property type="entry name" value="EAL"/>
    <property type="match status" value="1"/>
</dbReference>
<accession>A0A011PLF8</accession>
<dbReference type="EC" id="3.1.4.52" evidence="3"/>
<dbReference type="Pfam" id="PF00990">
    <property type="entry name" value="GGDEF"/>
    <property type="match status" value="1"/>
</dbReference>
<dbReference type="InterPro" id="IPR035919">
    <property type="entry name" value="EAL_sf"/>
</dbReference>
<keyword evidence="4" id="KW-1185">Reference proteome</keyword>
<dbReference type="PROSITE" id="PS50887">
    <property type="entry name" value="GGDEF"/>
    <property type="match status" value="1"/>
</dbReference>
<evidence type="ECO:0000313" key="3">
    <source>
        <dbReference type="EMBL" id="EXI67144.1"/>
    </source>
</evidence>
<dbReference type="PATRIC" id="fig|1454001.3.peg.2347"/>
<dbReference type="SMART" id="SM00267">
    <property type="entry name" value="GGDEF"/>
    <property type="match status" value="1"/>
</dbReference>
<dbReference type="SUPFAM" id="SSF55073">
    <property type="entry name" value="Nucleotide cyclase"/>
    <property type="match status" value="1"/>
</dbReference>
<dbReference type="CDD" id="cd01949">
    <property type="entry name" value="GGDEF"/>
    <property type="match status" value="1"/>
</dbReference>
<dbReference type="STRING" id="1454001.AW08_02246"/>
<dbReference type="SMART" id="SM00052">
    <property type="entry name" value="EAL"/>
    <property type="match status" value="1"/>
</dbReference>
<dbReference type="SUPFAM" id="SSF141868">
    <property type="entry name" value="EAL domain-like"/>
    <property type="match status" value="1"/>
</dbReference>
<feature type="domain" description="EAL" evidence="1">
    <location>
        <begin position="183"/>
        <end position="434"/>
    </location>
</feature>
<dbReference type="EMBL" id="JFAX01000012">
    <property type="protein sequence ID" value="EXI67144.1"/>
    <property type="molecule type" value="Genomic_DNA"/>
</dbReference>
<dbReference type="InterPro" id="IPR050706">
    <property type="entry name" value="Cyclic-di-GMP_PDE-like"/>
</dbReference>
<keyword evidence="3" id="KW-0378">Hydrolase</keyword>
<dbReference type="InterPro" id="IPR000160">
    <property type="entry name" value="GGDEF_dom"/>
</dbReference>
<dbReference type="PANTHER" id="PTHR33121:SF19">
    <property type="entry name" value="CYCLIC DI-GMP PHOSPHODIESTERASE PA2567"/>
    <property type="match status" value="1"/>
</dbReference>
<protein>
    <submittedName>
        <fullName evidence="3">Cyclic di-GMP phosphodiesterase Gmr</fullName>
        <ecNumber evidence="3">3.1.4.52</ecNumber>
    </submittedName>
</protein>
<gene>
    <name evidence="3" type="primary">gmr_6</name>
    <name evidence="3" type="ORF">AW08_02246</name>
</gene>
<name>A0A011PLF8_9PROT</name>
<proteinExistence type="predicted"/>
<dbReference type="AlphaFoldDB" id="A0A011PLF8"/>